<dbReference type="Proteomes" id="UP000051634">
    <property type="component" value="Unassembled WGS sequence"/>
</dbReference>
<dbReference type="AlphaFoldDB" id="A0A0T5YZG7"/>
<evidence type="ECO:0000313" key="2">
    <source>
        <dbReference type="Proteomes" id="UP000051634"/>
    </source>
</evidence>
<protein>
    <submittedName>
        <fullName evidence="1">Uncharacterized protein</fullName>
    </submittedName>
</protein>
<reference evidence="1 2" key="1">
    <citation type="submission" date="2015-11" db="EMBL/GenBank/DDBJ databases">
        <title>The genome of Candidatus Endoriftia persephone in Ridgeia piscesae and population structure of the North Eastern Pacific vestimentiferan symbionts.</title>
        <authorList>
            <person name="Perez M."/>
            <person name="Juniper K.S."/>
        </authorList>
    </citation>
    <scope>NUCLEOTIDE SEQUENCE [LARGE SCALE GENOMIC DNA]</scope>
    <source>
        <strain evidence="1">Ind11</strain>
    </source>
</reference>
<accession>A0A0T5YZG7</accession>
<dbReference type="AntiFam" id="ANF00225">
    <property type="entry name" value="Shadow ORF (opposite tuf)"/>
</dbReference>
<proteinExistence type="predicted"/>
<sequence>RCSQGGLTVVNVTNGAHINVRLCAFEFFLGHSSYPYTRLLFLNHGVGDVSRHLCILGEFHTVGRPPLGG</sequence>
<dbReference type="EMBL" id="LDXT01000075">
    <property type="protein sequence ID" value="KRT55646.1"/>
    <property type="molecule type" value="Genomic_DNA"/>
</dbReference>
<feature type="non-terminal residue" evidence="1">
    <location>
        <position position="1"/>
    </location>
</feature>
<keyword evidence="2" id="KW-1185">Reference proteome</keyword>
<gene>
    <name evidence="1" type="ORF">Ga0074115_1221</name>
</gene>
<name>A0A0T5YZG7_9GAMM</name>
<comment type="caution">
    <text evidence="1">The sequence shown here is derived from an EMBL/GenBank/DDBJ whole genome shotgun (WGS) entry which is preliminary data.</text>
</comment>
<organism evidence="1 2">
    <name type="scientific">endosymbiont of Ridgeia piscesae</name>
    <dbReference type="NCBI Taxonomy" id="54398"/>
    <lineage>
        <taxon>Bacteria</taxon>
        <taxon>Pseudomonadati</taxon>
        <taxon>Pseudomonadota</taxon>
        <taxon>Gammaproteobacteria</taxon>
        <taxon>sulfur-oxidizing symbionts</taxon>
    </lineage>
</organism>
<evidence type="ECO:0000313" key="1">
    <source>
        <dbReference type="EMBL" id="KRT55646.1"/>
    </source>
</evidence>